<dbReference type="InterPro" id="IPR053139">
    <property type="entry name" value="Surface_bspA-like"/>
</dbReference>
<reference evidence="1" key="1">
    <citation type="journal article" date="2022" name="Cell">
        <title>Design, construction, and in vivo augmentation of a complex gut microbiome.</title>
        <authorList>
            <person name="Cheng A.G."/>
            <person name="Ho P.Y."/>
            <person name="Aranda-Diaz A."/>
            <person name="Jain S."/>
            <person name="Yu F.B."/>
            <person name="Meng X."/>
            <person name="Wang M."/>
            <person name="Iakiviak M."/>
            <person name="Nagashima K."/>
            <person name="Zhao A."/>
            <person name="Murugkar P."/>
            <person name="Patil A."/>
            <person name="Atabakhsh K."/>
            <person name="Weakley A."/>
            <person name="Yan J."/>
            <person name="Brumbaugh A.R."/>
            <person name="Higginbottom S."/>
            <person name="Dimas A."/>
            <person name="Shiver A.L."/>
            <person name="Deutschbauer A."/>
            <person name="Neff N."/>
            <person name="Sonnenburg J.L."/>
            <person name="Huang K.C."/>
            <person name="Fischbach M.A."/>
        </authorList>
    </citation>
    <scope>NUCLEOTIDE SEQUENCE</scope>
    <source>
        <strain evidence="1">JC50</strain>
    </source>
</reference>
<organism evidence="1 2">
    <name type="scientific">Alistipes senegalensis JC50</name>
    <dbReference type="NCBI Taxonomy" id="1033732"/>
    <lineage>
        <taxon>Bacteria</taxon>
        <taxon>Pseudomonadati</taxon>
        <taxon>Bacteroidota</taxon>
        <taxon>Bacteroidia</taxon>
        <taxon>Bacteroidales</taxon>
        <taxon>Rikenellaceae</taxon>
        <taxon>Alistipes</taxon>
    </lineage>
</organism>
<name>A0ABY5V533_9BACT</name>
<dbReference type="Proteomes" id="UP001058267">
    <property type="component" value="Chromosome"/>
</dbReference>
<dbReference type="PANTHER" id="PTHR45661">
    <property type="entry name" value="SURFACE ANTIGEN"/>
    <property type="match status" value="1"/>
</dbReference>
<dbReference type="EMBL" id="CP102252">
    <property type="protein sequence ID" value="UWN64274.1"/>
    <property type="molecule type" value="Genomic_DNA"/>
</dbReference>
<dbReference type="SUPFAM" id="SSF52058">
    <property type="entry name" value="L domain-like"/>
    <property type="match status" value="1"/>
</dbReference>
<dbReference type="Pfam" id="PF13306">
    <property type="entry name" value="LRR_5"/>
    <property type="match status" value="2"/>
</dbReference>
<dbReference type="InterPro" id="IPR013783">
    <property type="entry name" value="Ig-like_fold"/>
</dbReference>
<dbReference type="Gene3D" id="2.60.40.10">
    <property type="entry name" value="Immunoglobulins"/>
    <property type="match status" value="1"/>
</dbReference>
<dbReference type="CDD" id="cd14948">
    <property type="entry name" value="BACON"/>
    <property type="match status" value="1"/>
</dbReference>
<evidence type="ECO:0000313" key="2">
    <source>
        <dbReference type="Proteomes" id="UP001058267"/>
    </source>
</evidence>
<dbReference type="InterPro" id="IPR024361">
    <property type="entry name" value="BACON"/>
</dbReference>
<gene>
    <name evidence="1" type="ORF">NQ519_10955</name>
</gene>
<accession>A0ABY5V533</accession>
<dbReference type="Gene3D" id="3.80.10.10">
    <property type="entry name" value="Ribonuclease Inhibitor"/>
    <property type="match status" value="3"/>
</dbReference>
<evidence type="ECO:0000313" key="1">
    <source>
        <dbReference type="EMBL" id="UWN64274.1"/>
    </source>
</evidence>
<protein>
    <submittedName>
        <fullName evidence="1">Leucine-rich repeat protein</fullName>
    </submittedName>
</protein>
<proteinExistence type="predicted"/>
<dbReference type="PANTHER" id="PTHR45661:SF3">
    <property type="entry name" value="IG-LIKE DOMAIN-CONTAINING PROTEIN"/>
    <property type="match status" value="1"/>
</dbReference>
<keyword evidence="2" id="KW-1185">Reference proteome</keyword>
<sequence length="612" mass="66797">MTIWFVSYDDGKSWTQLGKATGEDGKDGLNGIFISVTQDADNVYFTMADKTVITIPKGDKSQFAIAFDTTDIAILNGGESNTISYTITGATENTVVKAIAQDGWKVKVNATSTDKGTITITAPNPIVESEILVFANDGSYRTVMASFYCHEKQVLDINIADNSINLSPAGGTQEIKLTTNLDYTVEIPDDAQSWLSLVSETRALREDTIAFNISANEGIPRFATVALKDEQGNILQTIIFRQLGTCTEIHVETKGELENVLAGYDYANIESLKITGVLNDVDFLFIYRMMPNLKDLDISEVNITALPTQAFYNSKNVENLILPNTLTTIGEQMFYQSKLKTVVIPASVETIEEFAFTNCTALTSIEIPASVETIGAAAFKECYKLTTVTFEKGSQLKTIGGGYSSYPYSYGAFSGCPITSIEIPASVETIDATAFKGCSQLATVTFEKGSQLKTIEGDYSSSYYYGTFSDCPITSIEIPASVETIDATAFKGCSQLATVTFEKGSQLKTIGGGYELYNSRYYYYGAFCQLNELMTVDMSECTRVEKIGDYAFYGDSELRLFKIGTATPPSCGTRAFYSINPYSVLKVLSGHADAYKAATEWTRFASITGLDE</sequence>
<dbReference type="InterPro" id="IPR026906">
    <property type="entry name" value="LRR_5"/>
</dbReference>
<dbReference type="RefSeq" id="WP_026076602.1">
    <property type="nucleotide sequence ID" value="NZ_CP102252.1"/>
</dbReference>
<dbReference type="InterPro" id="IPR032675">
    <property type="entry name" value="LRR_dom_sf"/>
</dbReference>